<comment type="caution">
    <text evidence="1">The sequence shown here is derived from an EMBL/GenBank/DDBJ whole genome shotgun (WGS) entry which is preliminary data.</text>
</comment>
<dbReference type="AlphaFoldDB" id="A0ABD3IIA9"/>
<evidence type="ECO:0000313" key="1">
    <source>
        <dbReference type="EMBL" id="KAL3714685.1"/>
    </source>
</evidence>
<protein>
    <submittedName>
        <fullName evidence="1">Uncharacterized protein</fullName>
    </submittedName>
</protein>
<reference evidence="1 2" key="1">
    <citation type="submission" date="2024-11" db="EMBL/GenBank/DDBJ databases">
        <title>Chromosome-level genome assembly of Eucalyptus globulus Labill. provides insights into its genome evolution.</title>
        <authorList>
            <person name="Li X."/>
        </authorList>
    </citation>
    <scope>NUCLEOTIDE SEQUENCE [LARGE SCALE GENOMIC DNA]</scope>
    <source>
        <strain evidence="1">CL2024</strain>
        <tissue evidence="1">Fresh tender leaves</tissue>
    </source>
</reference>
<dbReference type="EMBL" id="JBJKBG010000011">
    <property type="protein sequence ID" value="KAL3714685.1"/>
    <property type="molecule type" value="Genomic_DNA"/>
</dbReference>
<dbReference type="Proteomes" id="UP001634007">
    <property type="component" value="Unassembled WGS sequence"/>
</dbReference>
<proteinExistence type="predicted"/>
<sequence>MEVAQQESTPWEEPYFLKPHFFFLPSSSVASLSVPNHAWLLLDSLPVILLSRLHHVLLRDIDNDGIVM</sequence>
<name>A0ABD3IIA9_EUCGL</name>
<evidence type="ECO:0000313" key="2">
    <source>
        <dbReference type="Proteomes" id="UP001634007"/>
    </source>
</evidence>
<keyword evidence="2" id="KW-1185">Reference proteome</keyword>
<organism evidence="1 2">
    <name type="scientific">Eucalyptus globulus</name>
    <name type="common">Tasmanian blue gum</name>
    <dbReference type="NCBI Taxonomy" id="34317"/>
    <lineage>
        <taxon>Eukaryota</taxon>
        <taxon>Viridiplantae</taxon>
        <taxon>Streptophyta</taxon>
        <taxon>Embryophyta</taxon>
        <taxon>Tracheophyta</taxon>
        <taxon>Spermatophyta</taxon>
        <taxon>Magnoliopsida</taxon>
        <taxon>eudicotyledons</taxon>
        <taxon>Gunneridae</taxon>
        <taxon>Pentapetalae</taxon>
        <taxon>rosids</taxon>
        <taxon>malvids</taxon>
        <taxon>Myrtales</taxon>
        <taxon>Myrtaceae</taxon>
        <taxon>Myrtoideae</taxon>
        <taxon>Eucalypteae</taxon>
        <taxon>Eucalyptus</taxon>
    </lineage>
</organism>
<gene>
    <name evidence="1" type="ORF">ACJRO7_006569</name>
</gene>
<accession>A0ABD3IIA9</accession>